<feature type="domain" description="DUF6534" evidence="2">
    <location>
        <begin position="171"/>
        <end position="259"/>
    </location>
</feature>
<evidence type="ECO:0000256" key="1">
    <source>
        <dbReference type="SAM" id="Phobius"/>
    </source>
</evidence>
<sequence length="307" mass="33549">MESISVILNTTTGAYEIGVLVSYMLLGVMTTQTYIYFTRFPDDSWKLKALVAFVWLCEFAHAISIAQTLYVYTIVDYGQPLILLFGRAAPKSISLAVLFSGLITTSVQGFFSLRIYRLSRQLFIPALIVPMTFLRLVGTTIVAVAGLGMTSIESFVAQWGGLLTAVWSIGVASDVTITSTLVVILLRQRRICENMRTGILVDKIIAWTIETGILTTASWIAILTCFVTMKNNFIWVAVFVVNARLFSNSLLASLNSRASLRAINEASSGSLHFTPASVNGVHMTKVIQVTRDDDSNCGLCDDASSAV</sequence>
<proteinExistence type="predicted"/>
<feature type="transmembrane region" description="Helical" evidence="1">
    <location>
        <begin position="49"/>
        <end position="72"/>
    </location>
</feature>
<organism evidence="3 4">
    <name type="scientific">Mycena metata</name>
    <dbReference type="NCBI Taxonomy" id="1033252"/>
    <lineage>
        <taxon>Eukaryota</taxon>
        <taxon>Fungi</taxon>
        <taxon>Dikarya</taxon>
        <taxon>Basidiomycota</taxon>
        <taxon>Agaricomycotina</taxon>
        <taxon>Agaricomycetes</taxon>
        <taxon>Agaricomycetidae</taxon>
        <taxon>Agaricales</taxon>
        <taxon>Marasmiineae</taxon>
        <taxon>Mycenaceae</taxon>
        <taxon>Mycena</taxon>
    </lineage>
</organism>
<feature type="transmembrane region" description="Helical" evidence="1">
    <location>
        <begin position="123"/>
        <end position="145"/>
    </location>
</feature>
<reference evidence="3" key="1">
    <citation type="submission" date="2023-03" db="EMBL/GenBank/DDBJ databases">
        <title>Massive genome expansion in bonnet fungi (Mycena s.s.) driven by repeated elements and novel gene families across ecological guilds.</title>
        <authorList>
            <consortium name="Lawrence Berkeley National Laboratory"/>
            <person name="Harder C.B."/>
            <person name="Miyauchi S."/>
            <person name="Viragh M."/>
            <person name="Kuo A."/>
            <person name="Thoen E."/>
            <person name="Andreopoulos B."/>
            <person name="Lu D."/>
            <person name="Skrede I."/>
            <person name="Drula E."/>
            <person name="Henrissat B."/>
            <person name="Morin E."/>
            <person name="Kohler A."/>
            <person name="Barry K."/>
            <person name="LaButti K."/>
            <person name="Morin E."/>
            <person name="Salamov A."/>
            <person name="Lipzen A."/>
            <person name="Mereny Z."/>
            <person name="Hegedus B."/>
            <person name="Baldrian P."/>
            <person name="Stursova M."/>
            <person name="Weitz H."/>
            <person name="Taylor A."/>
            <person name="Grigoriev I.V."/>
            <person name="Nagy L.G."/>
            <person name="Martin F."/>
            <person name="Kauserud H."/>
        </authorList>
    </citation>
    <scope>NUCLEOTIDE SEQUENCE</scope>
    <source>
        <strain evidence="3">CBHHK182m</strain>
    </source>
</reference>
<name>A0AAD7HUB8_9AGAR</name>
<feature type="transmembrane region" description="Helical" evidence="1">
    <location>
        <begin position="20"/>
        <end position="37"/>
    </location>
</feature>
<keyword evidence="1" id="KW-0472">Membrane</keyword>
<comment type="caution">
    <text evidence="3">The sequence shown here is derived from an EMBL/GenBank/DDBJ whole genome shotgun (WGS) entry which is preliminary data.</text>
</comment>
<gene>
    <name evidence="3" type="ORF">B0H16DRAFT_1590026</name>
</gene>
<dbReference type="PANTHER" id="PTHR40465:SF1">
    <property type="entry name" value="DUF6534 DOMAIN-CONTAINING PROTEIN"/>
    <property type="match status" value="1"/>
</dbReference>
<dbReference type="Pfam" id="PF20152">
    <property type="entry name" value="DUF6534"/>
    <property type="match status" value="1"/>
</dbReference>
<dbReference type="PANTHER" id="PTHR40465">
    <property type="entry name" value="CHROMOSOME 1, WHOLE GENOME SHOTGUN SEQUENCE"/>
    <property type="match status" value="1"/>
</dbReference>
<evidence type="ECO:0000313" key="3">
    <source>
        <dbReference type="EMBL" id="KAJ7727725.1"/>
    </source>
</evidence>
<dbReference type="Proteomes" id="UP001215598">
    <property type="component" value="Unassembled WGS sequence"/>
</dbReference>
<feature type="transmembrane region" description="Helical" evidence="1">
    <location>
        <begin position="207"/>
        <end position="227"/>
    </location>
</feature>
<feature type="transmembrane region" description="Helical" evidence="1">
    <location>
        <begin position="92"/>
        <end position="111"/>
    </location>
</feature>
<evidence type="ECO:0000313" key="4">
    <source>
        <dbReference type="Proteomes" id="UP001215598"/>
    </source>
</evidence>
<feature type="transmembrane region" description="Helical" evidence="1">
    <location>
        <begin position="233"/>
        <end position="254"/>
    </location>
</feature>
<keyword evidence="1" id="KW-0812">Transmembrane</keyword>
<dbReference type="EMBL" id="JARKIB010000177">
    <property type="protein sequence ID" value="KAJ7727725.1"/>
    <property type="molecule type" value="Genomic_DNA"/>
</dbReference>
<accession>A0AAD7HUB8</accession>
<keyword evidence="1" id="KW-1133">Transmembrane helix</keyword>
<keyword evidence="4" id="KW-1185">Reference proteome</keyword>
<evidence type="ECO:0000259" key="2">
    <source>
        <dbReference type="Pfam" id="PF20152"/>
    </source>
</evidence>
<dbReference type="AlphaFoldDB" id="A0AAD7HUB8"/>
<protein>
    <recommendedName>
        <fullName evidence="2">DUF6534 domain-containing protein</fullName>
    </recommendedName>
</protein>
<dbReference type="InterPro" id="IPR045339">
    <property type="entry name" value="DUF6534"/>
</dbReference>
<feature type="transmembrane region" description="Helical" evidence="1">
    <location>
        <begin position="165"/>
        <end position="186"/>
    </location>
</feature>